<dbReference type="Proteomes" id="UP001146793">
    <property type="component" value="Unassembled WGS sequence"/>
</dbReference>
<dbReference type="Gene3D" id="3.60.10.10">
    <property type="entry name" value="Endonuclease/exonuclease/phosphatase"/>
    <property type="match status" value="1"/>
</dbReference>
<feature type="domain" description="Endonuclease/exonuclease/phosphatase" evidence="2">
    <location>
        <begin position="7"/>
        <end position="299"/>
    </location>
</feature>
<feature type="region of interest" description="Disordered" evidence="1">
    <location>
        <begin position="130"/>
        <end position="154"/>
    </location>
</feature>
<dbReference type="Pfam" id="PF03372">
    <property type="entry name" value="Exo_endo_phos"/>
    <property type="match status" value="1"/>
</dbReference>
<dbReference type="PANTHER" id="PTHR14859">
    <property type="entry name" value="CALCOFLUOR WHITE HYPERSENSITIVE PROTEIN PRECURSOR"/>
    <property type="match status" value="1"/>
</dbReference>
<dbReference type="GO" id="GO:0016020">
    <property type="term" value="C:membrane"/>
    <property type="evidence" value="ECO:0007669"/>
    <property type="project" value="GOC"/>
</dbReference>
<evidence type="ECO:0000256" key="1">
    <source>
        <dbReference type="SAM" id="MobiDB-lite"/>
    </source>
</evidence>
<dbReference type="PANTHER" id="PTHR14859:SF0">
    <property type="entry name" value="ENDONUCLEASE_EXONUCLEASE_PHOSPHATASE FAMILY PROTEIN, EXPRESSED"/>
    <property type="match status" value="1"/>
</dbReference>
<dbReference type="InterPro" id="IPR005135">
    <property type="entry name" value="Endo/exonuclease/phosphatase"/>
</dbReference>
<dbReference type="SUPFAM" id="SSF56219">
    <property type="entry name" value="DNase I-like"/>
    <property type="match status" value="1"/>
</dbReference>
<feature type="compositionally biased region" description="Acidic residues" evidence="1">
    <location>
        <begin position="130"/>
        <end position="143"/>
    </location>
</feature>
<organism evidence="3 4">
    <name type="scientific">Anaeramoeba flamelloides</name>
    <dbReference type="NCBI Taxonomy" id="1746091"/>
    <lineage>
        <taxon>Eukaryota</taxon>
        <taxon>Metamonada</taxon>
        <taxon>Anaeramoebidae</taxon>
        <taxon>Anaeramoeba</taxon>
    </lineage>
</organism>
<dbReference type="GO" id="GO:0006506">
    <property type="term" value="P:GPI anchor biosynthetic process"/>
    <property type="evidence" value="ECO:0007669"/>
    <property type="project" value="TreeGrafter"/>
</dbReference>
<dbReference type="GO" id="GO:0003824">
    <property type="term" value="F:catalytic activity"/>
    <property type="evidence" value="ECO:0007669"/>
    <property type="project" value="InterPro"/>
</dbReference>
<accession>A0AAV7ZZL3</accession>
<protein>
    <recommendedName>
        <fullName evidence="2">Endonuclease/exonuclease/phosphatase domain-containing protein</fullName>
    </recommendedName>
</protein>
<evidence type="ECO:0000313" key="3">
    <source>
        <dbReference type="EMBL" id="KAJ3446231.1"/>
    </source>
</evidence>
<gene>
    <name evidence="3" type="ORF">M0812_08768</name>
</gene>
<dbReference type="InterPro" id="IPR051916">
    <property type="entry name" value="GPI-anchor_lipid_remodeler"/>
</dbReference>
<sequence length="314" mass="37455">MTFGIGSFNTHYFEDASNNFRYKEQLQLLKSVNLDVVALLEVYHPVHINRSHRNKNKDQKKISVLDHFSKNLGMKYIFHEYHRRYGIAIFSSYKILHSKTFIIKDTMFGKRGIVMITVSLKEKYKINSLDENEENEKEEEKEEEKEKKKEKEEKEEEELETIDIFAVHIDHRLETTRLKQMKVVWKFINENKRSERYVLVGDFNCLSSPSHYPKNEWRSLVEVRKKNSWESPRVDVYNSIIEKGLIDTWGLRKKKILHHQGTCFYKTRIDYIFSSPEFLIDSGPYLVTYKKVDTESSDHNLVYVEGKIPKNDKK</sequence>
<evidence type="ECO:0000259" key="2">
    <source>
        <dbReference type="Pfam" id="PF03372"/>
    </source>
</evidence>
<evidence type="ECO:0000313" key="4">
    <source>
        <dbReference type="Proteomes" id="UP001146793"/>
    </source>
</evidence>
<dbReference type="EMBL" id="JANTQA010000021">
    <property type="protein sequence ID" value="KAJ3446231.1"/>
    <property type="molecule type" value="Genomic_DNA"/>
</dbReference>
<name>A0AAV7ZZL3_9EUKA</name>
<proteinExistence type="predicted"/>
<dbReference type="InterPro" id="IPR036691">
    <property type="entry name" value="Endo/exonu/phosph_ase_sf"/>
</dbReference>
<dbReference type="GO" id="GO:0005783">
    <property type="term" value="C:endoplasmic reticulum"/>
    <property type="evidence" value="ECO:0007669"/>
    <property type="project" value="TreeGrafter"/>
</dbReference>
<reference evidence="3" key="1">
    <citation type="submission" date="2022-08" db="EMBL/GenBank/DDBJ databases">
        <title>Novel sulphate-reducing endosymbionts in the free-living metamonad Anaeramoeba.</title>
        <authorList>
            <person name="Jerlstrom-Hultqvist J."/>
            <person name="Cepicka I."/>
            <person name="Gallot-Lavallee L."/>
            <person name="Salas-Leiva D."/>
            <person name="Curtis B.A."/>
            <person name="Zahonova K."/>
            <person name="Pipaliya S."/>
            <person name="Dacks J."/>
            <person name="Roger A.J."/>
        </authorList>
    </citation>
    <scope>NUCLEOTIDE SEQUENCE</scope>
    <source>
        <strain evidence="3">Busselton2</strain>
    </source>
</reference>
<comment type="caution">
    <text evidence="3">The sequence shown here is derived from an EMBL/GenBank/DDBJ whole genome shotgun (WGS) entry which is preliminary data.</text>
</comment>
<dbReference type="AlphaFoldDB" id="A0AAV7ZZL3"/>